<comment type="caution">
    <text evidence="1">The sequence shown here is derived from an EMBL/GenBank/DDBJ whole genome shotgun (WGS) entry which is preliminary data.</text>
</comment>
<organism evidence="1 2">
    <name type="scientific">Acinetobacter parvus DSM 16617 = CIP 108168</name>
    <dbReference type="NCBI Taxonomy" id="981333"/>
    <lineage>
        <taxon>Bacteria</taxon>
        <taxon>Pseudomonadati</taxon>
        <taxon>Pseudomonadota</taxon>
        <taxon>Gammaproteobacteria</taxon>
        <taxon>Moraxellales</taxon>
        <taxon>Moraxellaceae</taxon>
        <taxon>Acinetobacter</taxon>
    </lineage>
</organism>
<dbReference type="AlphaFoldDB" id="N8QA89"/>
<dbReference type="InterPro" id="IPR023214">
    <property type="entry name" value="HAD_sf"/>
</dbReference>
<sequence length="51" mass="5797">MTIKNILIDLDGTLTDPKAEIHRSIRYALKKLGQLLADEVDLDWTFGPPLF</sequence>
<keyword evidence="2" id="KW-1185">Reference proteome</keyword>
<evidence type="ECO:0000313" key="2">
    <source>
        <dbReference type="Proteomes" id="UP000023776"/>
    </source>
</evidence>
<gene>
    <name evidence="1" type="ORF">F988_02102</name>
</gene>
<protein>
    <recommendedName>
        <fullName evidence="3">Phosphoglycolate phosphatase</fullName>
    </recommendedName>
</protein>
<dbReference type="Gene3D" id="3.40.50.1000">
    <property type="entry name" value="HAD superfamily/HAD-like"/>
    <property type="match status" value="1"/>
</dbReference>
<dbReference type="PATRIC" id="fig|981333.9.peg.2160"/>
<reference evidence="1 2" key="1">
    <citation type="submission" date="2013-02" db="EMBL/GenBank/DDBJ databases">
        <title>The Genome Sequence of Acinetobacter parvus CIP 108168.</title>
        <authorList>
            <consortium name="The Broad Institute Genome Sequencing Platform"/>
            <consortium name="The Broad Institute Genome Sequencing Center for Infectious Disease"/>
            <person name="Cerqueira G."/>
            <person name="Feldgarden M."/>
            <person name="Courvalin P."/>
            <person name="Perichon B."/>
            <person name="Grillot-Courvalin C."/>
            <person name="Clermont D."/>
            <person name="Rocha E."/>
            <person name="Yoon E.-J."/>
            <person name="Nemec A."/>
            <person name="Walker B."/>
            <person name="Young S.K."/>
            <person name="Zeng Q."/>
            <person name="Gargeya S."/>
            <person name="Fitzgerald M."/>
            <person name="Haas B."/>
            <person name="Abouelleil A."/>
            <person name="Alvarado L."/>
            <person name="Arachchi H.M."/>
            <person name="Berlin A.M."/>
            <person name="Chapman S.B."/>
            <person name="Dewar J."/>
            <person name="Goldberg J."/>
            <person name="Griggs A."/>
            <person name="Gujja S."/>
            <person name="Hansen M."/>
            <person name="Howarth C."/>
            <person name="Imamovic A."/>
            <person name="Larimer J."/>
            <person name="McCowan C."/>
            <person name="Murphy C."/>
            <person name="Neiman D."/>
            <person name="Pearson M."/>
            <person name="Priest M."/>
            <person name="Roberts A."/>
            <person name="Saif S."/>
            <person name="Shea T."/>
            <person name="Sisk P."/>
            <person name="Sykes S."/>
            <person name="Wortman J."/>
            <person name="Nusbaum C."/>
            <person name="Birren B."/>
        </authorList>
    </citation>
    <scope>NUCLEOTIDE SEQUENCE [LARGE SCALE GENOMIC DNA]</scope>
    <source>
        <strain evidence="1 2">CIP 108168</strain>
    </source>
</reference>
<dbReference type="InterPro" id="IPR023198">
    <property type="entry name" value="PGP-like_dom2"/>
</dbReference>
<dbReference type="EMBL" id="APOM01000050">
    <property type="protein sequence ID" value="ENU35686.1"/>
    <property type="molecule type" value="Genomic_DNA"/>
</dbReference>
<dbReference type="Gene3D" id="1.10.150.240">
    <property type="entry name" value="Putative phosphatase, domain 2"/>
    <property type="match status" value="1"/>
</dbReference>
<accession>N8QA89</accession>
<evidence type="ECO:0008006" key="3">
    <source>
        <dbReference type="Google" id="ProtNLM"/>
    </source>
</evidence>
<proteinExistence type="predicted"/>
<dbReference type="HOGENOM" id="CLU_3094528_0_0_6"/>
<dbReference type="InterPro" id="IPR036412">
    <property type="entry name" value="HAD-like_sf"/>
</dbReference>
<dbReference type="SUPFAM" id="SSF56784">
    <property type="entry name" value="HAD-like"/>
    <property type="match status" value="1"/>
</dbReference>
<name>N8QA89_9GAMM</name>
<evidence type="ECO:0000313" key="1">
    <source>
        <dbReference type="EMBL" id="ENU35686.1"/>
    </source>
</evidence>
<dbReference type="Proteomes" id="UP000023776">
    <property type="component" value="Unassembled WGS sequence"/>
</dbReference>